<dbReference type="RefSeq" id="WP_183902103.1">
    <property type="nucleotide sequence ID" value="NZ_JACIDW010000019.1"/>
</dbReference>
<organism evidence="2 3">
    <name type="scientific">Rhizobium metallidurans</name>
    <dbReference type="NCBI Taxonomy" id="1265931"/>
    <lineage>
        <taxon>Bacteria</taxon>
        <taxon>Pseudomonadati</taxon>
        <taxon>Pseudomonadota</taxon>
        <taxon>Alphaproteobacteria</taxon>
        <taxon>Hyphomicrobiales</taxon>
        <taxon>Rhizobiaceae</taxon>
        <taxon>Rhizobium/Agrobacterium group</taxon>
        <taxon>Rhizobium</taxon>
    </lineage>
</organism>
<gene>
    <name evidence="2" type="ORF">GGQ67_004319</name>
</gene>
<sequence length="89" mass="9384">MSVLVGSISASTAAAAFEALRIAPRVSASTAAKDARKVAERQRHADADEGPDETAAVINSTEVALDLMTMGQRQPQAALQQALKLYEED</sequence>
<accession>A0A7W6CUF8</accession>
<protein>
    <submittedName>
        <fullName evidence="2">Uncharacterized protein</fullName>
    </submittedName>
</protein>
<reference evidence="2 3" key="1">
    <citation type="submission" date="2020-08" db="EMBL/GenBank/DDBJ databases">
        <title>Genomic Encyclopedia of Type Strains, Phase IV (KMG-IV): sequencing the most valuable type-strain genomes for metagenomic binning, comparative biology and taxonomic classification.</title>
        <authorList>
            <person name="Goeker M."/>
        </authorList>
    </citation>
    <scope>NUCLEOTIDE SEQUENCE [LARGE SCALE GENOMIC DNA]</scope>
    <source>
        <strain evidence="2 3">DSM 26575</strain>
    </source>
</reference>
<evidence type="ECO:0000313" key="2">
    <source>
        <dbReference type="EMBL" id="MBB3966631.1"/>
    </source>
</evidence>
<name>A0A7W6CUF8_9HYPH</name>
<comment type="caution">
    <text evidence="2">The sequence shown here is derived from an EMBL/GenBank/DDBJ whole genome shotgun (WGS) entry which is preliminary data.</text>
</comment>
<dbReference type="Proteomes" id="UP000582090">
    <property type="component" value="Unassembled WGS sequence"/>
</dbReference>
<proteinExistence type="predicted"/>
<feature type="compositionally biased region" description="Basic and acidic residues" evidence="1">
    <location>
        <begin position="33"/>
        <end position="47"/>
    </location>
</feature>
<feature type="region of interest" description="Disordered" evidence="1">
    <location>
        <begin position="28"/>
        <end position="53"/>
    </location>
</feature>
<dbReference type="EMBL" id="JACIDW010000019">
    <property type="protein sequence ID" value="MBB3966631.1"/>
    <property type="molecule type" value="Genomic_DNA"/>
</dbReference>
<dbReference type="AlphaFoldDB" id="A0A7W6CUF8"/>
<evidence type="ECO:0000256" key="1">
    <source>
        <dbReference type="SAM" id="MobiDB-lite"/>
    </source>
</evidence>
<evidence type="ECO:0000313" key="3">
    <source>
        <dbReference type="Proteomes" id="UP000582090"/>
    </source>
</evidence>
<keyword evidence="3" id="KW-1185">Reference proteome</keyword>